<dbReference type="EMBL" id="QEAO01000053">
    <property type="protein sequence ID" value="TPX30965.1"/>
    <property type="molecule type" value="Genomic_DNA"/>
</dbReference>
<dbReference type="GO" id="GO:0008757">
    <property type="term" value="F:S-adenosylmethionine-dependent methyltransferase activity"/>
    <property type="evidence" value="ECO:0007669"/>
    <property type="project" value="TreeGrafter"/>
</dbReference>
<dbReference type="STRING" id="1806994.A0A507C032"/>
<protein>
    <recommendedName>
        <fullName evidence="7">Caffeoyl-CoA O-methyltransferase</fullName>
    </recommendedName>
</protein>
<dbReference type="PANTHER" id="PTHR10509">
    <property type="entry name" value="O-METHYLTRANSFERASE-RELATED"/>
    <property type="match status" value="1"/>
</dbReference>
<comment type="caution">
    <text evidence="5">The sequence shown here is derived from an EMBL/GenBank/DDBJ whole genome shotgun (WGS) entry which is preliminary data.</text>
</comment>
<dbReference type="AlphaFoldDB" id="A0A507C032"/>
<sequence>MDKAARVDTYLESKLNASDTVLEQAQSNSDAANLRQIQVSPLQGAMLQILAQSMQARRVLEIGTLAGISTIYLGRGVGSEGKVVTCEIDEKAVEVAKANFKMAGLDQVIEIRAGAASETLKALVNDGVEAFDLVFIDADKQSCAEYLDLTLQLSRKGTLIIVDNVVRDGKVVDADSTDESVRGVRAMFDAMENNPKIKATAIQTVGSKSYDGFAMATVL</sequence>
<dbReference type="GO" id="GO:0032259">
    <property type="term" value="P:methylation"/>
    <property type="evidence" value="ECO:0007669"/>
    <property type="project" value="UniProtKB-KW"/>
</dbReference>
<keyword evidence="6" id="KW-1185">Reference proteome</keyword>
<dbReference type="RefSeq" id="XP_031022515.1">
    <property type="nucleotide sequence ID" value="XM_031171512.1"/>
</dbReference>
<keyword evidence="1" id="KW-0489">Methyltransferase</keyword>
<dbReference type="Proteomes" id="UP000319731">
    <property type="component" value="Unassembled WGS sequence"/>
</dbReference>
<dbReference type="Pfam" id="PF01596">
    <property type="entry name" value="Methyltransf_3"/>
    <property type="match status" value="1"/>
</dbReference>
<evidence type="ECO:0000256" key="4">
    <source>
        <dbReference type="ARBA" id="ARBA00023453"/>
    </source>
</evidence>
<reference evidence="5 6" key="1">
    <citation type="journal article" date="2019" name="Sci. Rep.">
        <title>Comparative genomics of chytrid fungi reveal insights into the obligate biotrophic and pathogenic lifestyle of Synchytrium endobioticum.</title>
        <authorList>
            <person name="van de Vossenberg B.T.L.H."/>
            <person name="Warris S."/>
            <person name="Nguyen H.D.T."/>
            <person name="van Gent-Pelzer M.P.E."/>
            <person name="Joly D.L."/>
            <person name="van de Geest H.C."/>
            <person name="Bonants P.J.M."/>
            <person name="Smith D.S."/>
            <person name="Levesque C.A."/>
            <person name="van der Lee T.A.J."/>
        </authorList>
    </citation>
    <scope>NUCLEOTIDE SEQUENCE [LARGE SCALE GENOMIC DNA]</scope>
    <source>
        <strain evidence="5 6">JEL517</strain>
    </source>
</reference>
<dbReference type="CDD" id="cd02440">
    <property type="entry name" value="AdoMet_MTases"/>
    <property type="match status" value="1"/>
</dbReference>
<comment type="similarity">
    <text evidence="4">Belongs to the class I-like SAM-binding methyltransferase superfamily. Cation-dependent O-methyltransferase family.</text>
</comment>
<evidence type="ECO:0008006" key="7">
    <source>
        <dbReference type="Google" id="ProtNLM"/>
    </source>
</evidence>
<evidence type="ECO:0000256" key="1">
    <source>
        <dbReference type="ARBA" id="ARBA00022603"/>
    </source>
</evidence>
<gene>
    <name evidence="5" type="ORF">SmJEL517_g05586</name>
</gene>
<keyword evidence="2" id="KW-0808">Transferase</keyword>
<dbReference type="SUPFAM" id="SSF53335">
    <property type="entry name" value="S-adenosyl-L-methionine-dependent methyltransferases"/>
    <property type="match status" value="1"/>
</dbReference>
<dbReference type="PANTHER" id="PTHR10509:SF14">
    <property type="entry name" value="CAFFEOYL-COA O-METHYLTRANSFERASE 3-RELATED"/>
    <property type="match status" value="1"/>
</dbReference>
<dbReference type="OrthoDB" id="10251242at2759"/>
<proteinExistence type="inferred from homology"/>
<dbReference type="InterPro" id="IPR029063">
    <property type="entry name" value="SAM-dependent_MTases_sf"/>
</dbReference>
<evidence type="ECO:0000313" key="5">
    <source>
        <dbReference type="EMBL" id="TPX30965.1"/>
    </source>
</evidence>
<organism evidence="5 6">
    <name type="scientific">Synchytrium microbalum</name>
    <dbReference type="NCBI Taxonomy" id="1806994"/>
    <lineage>
        <taxon>Eukaryota</taxon>
        <taxon>Fungi</taxon>
        <taxon>Fungi incertae sedis</taxon>
        <taxon>Chytridiomycota</taxon>
        <taxon>Chytridiomycota incertae sedis</taxon>
        <taxon>Chytridiomycetes</taxon>
        <taxon>Synchytriales</taxon>
        <taxon>Synchytriaceae</taxon>
        <taxon>Synchytrium</taxon>
    </lineage>
</organism>
<accession>A0A507C032</accession>
<dbReference type="PROSITE" id="PS51682">
    <property type="entry name" value="SAM_OMT_I"/>
    <property type="match status" value="1"/>
</dbReference>
<dbReference type="InterPro" id="IPR050362">
    <property type="entry name" value="Cation-dep_OMT"/>
</dbReference>
<evidence type="ECO:0000256" key="2">
    <source>
        <dbReference type="ARBA" id="ARBA00022679"/>
    </source>
</evidence>
<name>A0A507C032_9FUNG</name>
<dbReference type="GeneID" id="42006809"/>
<dbReference type="Gene3D" id="3.40.50.150">
    <property type="entry name" value="Vaccinia Virus protein VP39"/>
    <property type="match status" value="1"/>
</dbReference>
<dbReference type="GO" id="GO:0008171">
    <property type="term" value="F:O-methyltransferase activity"/>
    <property type="evidence" value="ECO:0007669"/>
    <property type="project" value="InterPro"/>
</dbReference>
<dbReference type="InterPro" id="IPR002935">
    <property type="entry name" value="SAM_O-MeTrfase"/>
</dbReference>
<keyword evidence="3" id="KW-0949">S-adenosyl-L-methionine</keyword>
<evidence type="ECO:0000256" key="3">
    <source>
        <dbReference type="ARBA" id="ARBA00022691"/>
    </source>
</evidence>
<evidence type="ECO:0000313" key="6">
    <source>
        <dbReference type="Proteomes" id="UP000319731"/>
    </source>
</evidence>